<evidence type="ECO:0000256" key="6">
    <source>
        <dbReference type="SAM" id="Coils"/>
    </source>
</evidence>
<evidence type="ECO:0000256" key="5">
    <source>
        <dbReference type="ARBA" id="ARBA00038405"/>
    </source>
</evidence>
<dbReference type="InterPro" id="IPR036965">
    <property type="entry name" value="Terpene_synth_N_sf"/>
</dbReference>
<evidence type="ECO:0000256" key="4">
    <source>
        <dbReference type="ARBA" id="ARBA00023239"/>
    </source>
</evidence>
<dbReference type="InterPro" id="IPR001906">
    <property type="entry name" value="Terpene_synth_N"/>
</dbReference>
<dbReference type="InterPro" id="IPR008930">
    <property type="entry name" value="Terpenoid_cyclase/PrenylTrfase"/>
</dbReference>
<organism evidence="9">
    <name type="scientific">Noccaea caerulescens</name>
    <name type="common">Alpine penny-cress</name>
    <name type="synonym">Thlaspi caerulescens</name>
    <dbReference type="NCBI Taxonomy" id="107243"/>
    <lineage>
        <taxon>Eukaryota</taxon>
        <taxon>Viridiplantae</taxon>
        <taxon>Streptophyta</taxon>
        <taxon>Embryophyta</taxon>
        <taxon>Tracheophyta</taxon>
        <taxon>Spermatophyta</taxon>
        <taxon>Magnoliopsida</taxon>
        <taxon>eudicotyledons</taxon>
        <taxon>Gunneridae</taxon>
        <taxon>Pentapetalae</taxon>
        <taxon>rosids</taxon>
        <taxon>malvids</taxon>
        <taxon>Brassicales</taxon>
        <taxon>Brassicaceae</taxon>
        <taxon>Coluteocarpeae</taxon>
        <taxon>Noccaea</taxon>
    </lineage>
</organism>
<feature type="domain" description="Terpene synthase metal-binding" evidence="8">
    <location>
        <begin position="148"/>
        <end position="384"/>
    </location>
</feature>
<dbReference type="InterPro" id="IPR044814">
    <property type="entry name" value="Terpene_cyclase_plant_C1"/>
</dbReference>
<dbReference type="AlphaFoldDB" id="A0A1J3JN53"/>
<evidence type="ECO:0000259" key="7">
    <source>
        <dbReference type="Pfam" id="PF01397"/>
    </source>
</evidence>
<feature type="coiled-coil region" evidence="6">
    <location>
        <begin position="361"/>
        <end position="388"/>
    </location>
</feature>
<dbReference type="GO" id="GO:0010333">
    <property type="term" value="F:terpene synthase activity"/>
    <property type="evidence" value="ECO:0007669"/>
    <property type="project" value="InterPro"/>
</dbReference>
<dbReference type="Pfam" id="PF03936">
    <property type="entry name" value="Terpene_synth_C"/>
    <property type="match status" value="1"/>
</dbReference>
<keyword evidence="1" id="KW-0479">Metal-binding</keyword>
<dbReference type="PANTHER" id="PTHR31225:SF242">
    <property type="entry name" value="TERPENOID SYNTHASE 9"/>
    <property type="match status" value="1"/>
</dbReference>
<dbReference type="InterPro" id="IPR050148">
    <property type="entry name" value="Terpene_synthase-like"/>
</dbReference>
<comment type="similarity">
    <text evidence="5">Belongs to the terpene synthase family. Tpsa subfamily.</text>
</comment>
<evidence type="ECO:0000256" key="2">
    <source>
        <dbReference type="ARBA" id="ARBA00022842"/>
    </source>
</evidence>
<dbReference type="EMBL" id="GEVM01012007">
    <property type="protein sequence ID" value="JAU93931.1"/>
    <property type="molecule type" value="Transcribed_RNA"/>
</dbReference>
<evidence type="ECO:0000256" key="3">
    <source>
        <dbReference type="ARBA" id="ARBA00023211"/>
    </source>
</evidence>
<keyword evidence="2" id="KW-0460">Magnesium</keyword>
<proteinExistence type="inferred from homology"/>
<evidence type="ECO:0000259" key="8">
    <source>
        <dbReference type="Pfam" id="PF03936"/>
    </source>
</evidence>
<evidence type="ECO:0000256" key="1">
    <source>
        <dbReference type="ARBA" id="ARBA00022723"/>
    </source>
</evidence>
<protein>
    <submittedName>
        <fullName evidence="9">Alpha-barbatene synthase</fullName>
    </submittedName>
</protein>
<accession>A0A1J3JN53</accession>
<gene>
    <name evidence="9" type="ORF">MP_TR1865_c0_g1_i1_g.5573</name>
</gene>
<feature type="domain" description="Terpene synthase N-terminal" evidence="7">
    <location>
        <begin position="1"/>
        <end position="88"/>
    </location>
</feature>
<reference evidence="9" key="1">
    <citation type="submission" date="2016-07" db="EMBL/GenBank/DDBJ databases">
        <title>De novo transcriptome assembly of four accessions of the metal hyperaccumulator plant Noccaea caerulescens.</title>
        <authorList>
            <person name="Blande D."/>
            <person name="Halimaa P."/>
            <person name="Tervahauta A.I."/>
            <person name="Aarts M.G."/>
            <person name="Karenlampi S.O."/>
        </authorList>
    </citation>
    <scope>NUCLEOTIDE SEQUENCE</scope>
</reference>
<evidence type="ECO:0000313" key="9">
    <source>
        <dbReference type="EMBL" id="JAU93931.1"/>
    </source>
</evidence>
<dbReference type="InterPro" id="IPR005630">
    <property type="entry name" value="Terpene_synthase_metal-bd"/>
</dbReference>
<dbReference type="PANTHER" id="PTHR31225">
    <property type="entry name" value="OS04G0344100 PROTEIN-RELATED"/>
    <property type="match status" value="1"/>
</dbReference>
<dbReference type="CDD" id="cd00684">
    <property type="entry name" value="Terpene_cyclase_plant_C1"/>
    <property type="match status" value="1"/>
</dbReference>
<name>A0A1J3JN53_NOCCA</name>
<sequence length="443" mass="51592">MFRVFRRYGYNMSSDVFKRFKGNDGKFKDSLLEDVKGMLGFYEAVHFETTTDHILDEALSFTLNHLEPLATCCTTMPPHVSKLIQNSLHIPQNWNTPSLVAREYISFYEQEEDRDDTLLKLAKLNFNLLRLRYFQELKTITKWWREVSHSLNLPHHFKERTIEAWFSALMMYFEPKFSLERIITTKFIQVMTLFDHACDVYGSVPEAESLIDCLERRDPDYMENLQGHMKTVFNFVMCFFKDCGDVFKLLGKSFVLEMLIEEFMQYTRASLKLLKWVQGSHVPSFGEFMEVGGTVVGSEACVACCIMGLEETAGKEAFEWLRSRPKLVQALGAKLRILDDITDFEEDMGSGYTANGVNYYMNEHEVTKEEANRELEKMIGDINKIANEECLNMTTTMPHRNIMQAVRFGRAMDVLYIGDDVYNNRDGKLKEYMNSLLVDPIRY</sequence>
<keyword evidence="3" id="KW-0464">Manganese</keyword>
<dbReference type="Pfam" id="PF01397">
    <property type="entry name" value="Terpene_synth"/>
    <property type="match status" value="1"/>
</dbReference>
<dbReference type="InterPro" id="IPR008949">
    <property type="entry name" value="Isoprenoid_synthase_dom_sf"/>
</dbReference>
<dbReference type="SUPFAM" id="SSF48576">
    <property type="entry name" value="Terpenoid synthases"/>
    <property type="match status" value="1"/>
</dbReference>
<dbReference type="Gene3D" id="1.50.10.130">
    <property type="entry name" value="Terpene synthase, N-terminal domain"/>
    <property type="match status" value="1"/>
</dbReference>
<dbReference type="SUPFAM" id="SSF48239">
    <property type="entry name" value="Terpenoid cyclases/Protein prenyltransferases"/>
    <property type="match status" value="1"/>
</dbReference>
<dbReference type="Gene3D" id="1.10.600.10">
    <property type="entry name" value="Farnesyl Diphosphate Synthase"/>
    <property type="match status" value="1"/>
</dbReference>
<keyword evidence="4" id="KW-0456">Lyase</keyword>
<dbReference type="GO" id="GO:0000287">
    <property type="term" value="F:magnesium ion binding"/>
    <property type="evidence" value="ECO:0007669"/>
    <property type="project" value="InterPro"/>
</dbReference>
<keyword evidence="6" id="KW-0175">Coiled coil</keyword>
<dbReference type="GO" id="GO:0016102">
    <property type="term" value="P:diterpenoid biosynthetic process"/>
    <property type="evidence" value="ECO:0007669"/>
    <property type="project" value="InterPro"/>
</dbReference>